<gene>
    <name evidence="2" type="ORF">C2869_03125</name>
</gene>
<keyword evidence="1" id="KW-0812">Transmembrane</keyword>
<keyword evidence="1" id="KW-0472">Membrane</keyword>
<dbReference type="OrthoDB" id="5457135at2"/>
<sequence>MQRNYWFILAGCLSIAASLLHIACIIGGSDWYRFLGAGEQMAQMAERGEITPTLITLFISGVLATWGLYAFSAAKFIPRLPLLKFCMLAITAVYCIRGFGGLIVALFPNSYQVQHLGIEFVVWSSLICAIFGVVHIVAVKLAWLDLSSKPTVIDAAK</sequence>
<evidence type="ECO:0000256" key="1">
    <source>
        <dbReference type="SAM" id="Phobius"/>
    </source>
</evidence>
<dbReference type="EMBL" id="CP026604">
    <property type="protein sequence ID" value="AWB65486.1"/>
    <property type="molecule type" value="Genomic_DNA"/>
</dbReference>
<feature type="transmembrane region" description="Helical" evidence="1">
    <location>
        <begin position="85"/>
        <end position="108"/>
    </location>
</feature>
<keyword evidence="3" id="KW-1185">Reference proteome</keyword>
<feature type="transmembrane region" description="Helical" evidence="1">
    <location>
        <begin position="120"/>
        <end position="143"/>
    </location>
</feature>
<organism evidence="2 3">
    <name type="scientific">Saccharobesus litoralis</name>
    <dbReference type="NCBI Taxonomy" id="2172099"/>
    <lineage>
        <taxon>Bacteria</taxon>
        <taxon>Pseudomonadati</taxon>
        <taxon>Pseudomonadota</taxon>
        <taxon>Gammaproteobacteria</taxon>
        <taxon>Alteromonadales</taxon>
        <taxon>Alteromonadaceae</taxon>
        <taxon>Saccharobesus</taxon>
    </lineage>
</organism>
<accession>A0A2S0VMR2</accession>
<reference evidence="2 3" key="1">
    <citation type="submission" date="2018-01" db="EMBL/GenBank/DDBJ databases">
        <title>Genome sequence of a Cantenovulum-like bacteria.</title>
        <authorList>
            <person name="Tan W.R."/>
            <person name="Lau N.-S."/>
            <person name="Go F."/>
            <person name="Amirul A.-A.A."/>
        </authorList>
    </citation>
    <scope>NUCLEOTIDE SEQUENCE [LARGE SCALE GENOMIC DNA]</scope>
    <source>
        <strain evidence="2 3">CCB-QB4</strain>
    </source>
</reference>
<dbReference type="KEGG" id="cate:C2869_03125"/>
<dbReference type="RefSeq" id="WP_108601562.1">
    <property type="nucleotide sequence ID" value="NZ_CP026604.1"/>
</dbReference>
<protein>
    <submittedName>
        <fullName evidence="2">Uncharacterized protein</fullName>
    </submittedName>
</protein>
<dbReference type="AlphaFoldDB" id="A0A2S0VMR2"/>
<dbReference type="Proteomes" id="UP000244441">
    <property type="component" value="Chromosome"/>
</dbReference>
<evidence type="ECO:0000313" key="3">
    <source>
        <dbReference type="Proteomes" id="UP000244441"/>
    </source>
</evidence>
<proteinExistence type="predicted"/>
<evidence type="ECO:0000313" key="2">
    <source>
        <dbReference type="EMBL" id="AWB65486.1"/>
    </source>
</evidence>
<name>A0A2S0VMR2_9ALTE</name>
<feature type="transmembrane region" description="Helical" evidence="1">
    <location>
        <begin position="52"/>
        <end position="73"/>
    </location>
</feature>
<keyword evidence="1" id="KW-1133">Transmembrane helix</keyword>
<feature type="transmembrane region" description="Helical" evidence="1">
    <location>
        <begin position="7"/>
        <end position="32"/>
    </location>
</feature>